<evidence type="ECO:0000313" key="1">
    <source>
        <dbReference type="EMBL" id="CEL52097.1"/>
    </source>
</evidence>
<dbReference type="AlphaFoldDB" id="A0A0B7F7B4"/>
<keyword evidence="2" id="KW-1185">Reference proteome</keyword>
<gene>
    <name evidence="1" type="ORF">RSOLAG1IB_00634</name>
</gene>
<organism evidence="1 2">
    <name type="scientific">Thanatephorus cucumeris (strain AG1-IB / isolate 7/3/14)</name>
    <name type="common">Lettuce bottom rot fungus</name>
    <name type="synonym">Rhizoctonia solani</name>
    <dbReference type="NCBI Taxonomy" id="1108050"/>
    <lineage>
        <taxon>Eukaryota</taxon>
        <taxon>Fungi</taxon>
        <taxon>Dikarya</taxon>
        <taxon>Basidiomycota</taxon>
        <taxon>Agaricomycotina</taxon>
        <taxon>Agaricomycetes</taxon>
        <taxon>Cantharellales</taxon>
        <taxon>Ceratobasidiaceae</taxon>
        <taxon>Rhizoctonia</taxon>
        <taxon>Rhizoctonia solani AG-1</taxon>
    </lineage>
</organism>
<proteinExistence type="predicted"/>
<reference evidence="1 2" key="1">
    <citation type="submission" date="2014-11" db="EMBL/GenBank/DDBJ databases">
        <authorList>
            <person name="Wibberg Daniel"/>
        </authorList>
    </citation>
    <scope>NUCLEOTIDE SEQUENCE [LARGE SCALE GENOMIC DNA]</scope>
    <source>
        <strain evidence="1">Rhizoctonia solani AG1-IB 7/3/14</strain>
    </source>
</reference>
<protein>
    <submittedName>
        <fullName evidence="1">Uncharacterized protein</fullName>
    </submittedName>
</protein>
<accession>A0A0B7F7B4</accession>
<evidence type="ECO:0000313" key="2">
    <source>
        <dbReference type="Proteomes" id="UP000059188"/>
    </source>
</evidence>
<sequence length="119" mass="12386">MAAVARARSAKSMNRYGEFIDSGPSIDAPNSYPANYAHAGWESKRDNTRPGERGCDGYWLARAPTGLVEGSEKATVKVQGGGNPHCRQGGGAGGAVSSWDVKARSISTIGAMFVPQTAA</sequence>
<dbReference type="Proteomes" id="UP000059188">
    <property type="component" value="Unassembled WGS sequence"/>
</dbReference>
<dbReference type="EMBL" id="LN679100">
    <property type="protein sequence ID" value="CEL52097.1"/>
    <property type="molecule type" value="Genomic_DNA"/>
</dbReference>
<name>A0A0B7F7B4_THACB</name>